<accession>A0A7S4ICI1</accession>
<proteinExistence type="predicted"/>
<gene>
    <name evidence="1" type="ORF">VSP0166_LOCUS10835</name>
</gene>
<organism evidence="1">
    <name type="scientific">Vannella robusta</name>
    <dbReference type="NCBI Taxonomy" id="1487602"/>
    <lineage>
        <taxon>Eukaryota</taxon>
        <taxon>Amoebozoa</taxon>
        <taxon>Discosea</taxon>
        <taxon>Flabellinia</taxon>
        <taxon>Vannellidae</taxon>
        <taxon>Vannella</taxon>
    </lineage>
</organism>
<reference evidence="1" key="1">
    <citation type="submission" date="2021-01" db="EMBL/GenBank/DDBJ databases">
        <authorList>
            <person name="Corre E."/>
            <person name="Pelletier E."/>
            <person name="Niang G."/>
            <person name="Scheremetjew M."/>
            <person name="Finn R."/>
            <person name="Kale V."/>
            <person name="Holt S."/>
            <person name="Cochrane G."/>
            <person name="Meng A."/>
            <person name="Brown T."/>
            <person name="Cohen L."/>
        </authorList>
    </citation>
    <scope>NUCLEOTIDE SEQUENCE</scope>
    <source>
        <strain evidence="1">DIVA3 518/3/11/1/6</strain>
    </source>
</reference>
<evidence type="ECO:0000313" key="1">
    <source>
        <dbReference type="EMBL" id="CAE2225234.1"/>
    </source>
</evidence>
<dbReference type="EMBL" id="HBKP01015285">
    <property type="protein sequence ID" value="CAE2225234.1"/>
    <property type="molecule type" value="Transcribed_RNA"/>
</dbReference>
<protein>
    <submittedName>
        <fullName evidence="1">Uncharacterized protein</fullName>
    </submittedName>
</protein>
<name>A0A7S4ICI1_9EUKA</name>
<sequence length="140" mass="16317">MVSGFIYLTDFRGDPENTNSALIEQIAKFHCPVLVCVNQVSRRLDSLPDRSKSEYYKHAWSDYIRSYLKESDDCYQESFGIEVEPVSLSLELTEFRDFNNELESKGIRDIQVVYEWIEEQMKILGFESPLFPSKKLTATL</sequence>
<dbReference type="AlphaFoldDB" id="A0A7S4ICI1"/>